<keyword evidence="3" id="KW-1185">Reference proteome</keyword>
<sequence length="102" mass="11351">MSMQQNRYMQALNQDFDALKQKWDEMRQHVDRKDGSSDGANGSGANGSGGPDSKLAQTAWDDFQEQSRKMQAAGETASDELRGSYEAARDKVRRIADSYRSG</sequence>
<dbReference type="RefSeq" id="WP_184437501.1">
    <property type="nucleotide sequence ID" value="NZ_JACIGI010000042.1"/>
</dbReference>
<gene>
    <name evidence="2" type="ORF">GGD88_003342</name>
</gene>
<dbReference type="EMBL" id="JACIGI010000042">
    <property type="protein sequence ID" value="MBB4287591.1"/>
    <property type="molecule type" value="Genomic_DNA"/>
</dbReference>
<comment type="caution">
    <text evidence="2">The sequence shown here is derived from an EMBL/GenBank/DDBJ whole genome shotgun (WGS) entry which is preliminary data.</text>
</comment>
<dbReference type="AlphaFoldDB" id="A0A7W6S2M2"/>
<feature type="compositionally biased region" description="Gly residues" evidence="1">
    <location>
        <begin position="41"/>
        <end position="50"/>
    </location>
</feature>
<proteinExistence type="predicted"/>
<feature type="compositionally biased region" description="Basic and acidic residues" evidence="1">
    <location>
        <begin position="19"/>
        <end position="36"/>
    </location>
</feature>
<feature type="region of interest" description="Disordered" evidence="1">
    <location>
        <begin position="19"/>
        <end position="87"/>
    </location>
</feature>
<evidence type="ECO:0000313" key="2">
    <source>
        <dbReference type="EMBL" id="MBB4287591.1"/>
    </source>
</evidence>
<accession>A0A7W6S2M2</accession>
<evidence type="ECO:0000313" key="3">
    <source>
        <dbReference type="Proteomes" id="UP000555728"/>
    </source>
</evidence>
<name>A0A7W6S2M2_9PROT</name>
<organism evidence="2 3">
    <name type="scientific">Roseospira goensis</name>
    <dbReference type="NCBI Taxonomy" id="391922"/>
    <lineage>
        <taxon>Bacteria</taxon>
        <taxon>Pseudomonadati</taxon>
        <taxon>Pseudomonadota</taxon>
        <taxon>Alphaproteobacteria</taxon>
        <taxon>Rhodospirillales</taxon>
        <taxon>Rhodospirillaceae</taxon>
        <taxon>Roseospira</taxon>
    </lineage>
</organism>
<reference evidence="2 3" key="1">
    <citation type="submission" date="2020-08" db="EMBL/GenBank/DDBJ databases">
        <title>Genome sequencing of Purple Non-Sulfur Bacteria from various extreme environments.</title>
        <authorList>
            <person name="Mayer M."/>
        </authorList>
    </citation>
    <scope>NUCLEOTIDE SEQUENCE [LARGE SCALE GENOMIC DNA]</scope>
    <source>
        <strain evidence="2 3">JA135</strain>
    </source>
</reference>
<dbReference type="Proteomes" id="UP000555728">
    <property type="component" value="Unassembled WGS sequence"/>
</dbReference>
<evidence type="ECO:0000256" key="1">
    <source>
        <dbReference type="SAM" id="MobiDB-lite"/>
    </source>
</evidence>
<protein>
    <submittedName>
        <fullName evidence="2">Uncharacterized protein</fullName>
    </submittedName>
</protein>